<feature type="transmembrane region" description="Helical" evidence="10">
    <location>
        <begin position="7"/>
        <end position="27"/>
    </location>
</feature>
<dbReference type="InterPro" id="IPR033480">
    <property type="entry name" value="sCache_2"/>
</dbReference>
<feature type="coiled-coil region" evidence="9">
    <location>
        <begin position="467"/>
        <end position="505"/>
    </location>
</feature>
<dbReference type="PANTHER" id="PTHR43531">
    <property type="entry name" value="PROTEIN ICFG"/>
    <property type="match status" value="1"/>
</dbReference>
<dbReference type="SMART" id="SM00283">
    <property type="entry name" value="MA"/>
    <property type="match status" value="1"/>
</dbReference>
<reference evidence="12 13" key="1">
    <citation type="submission" date="2024-01" db="EMBL/GenBank/DDBJ databases">
        <title>The diversity of rhizobia nodulating Mimosa spp. in eleven states of Brazil covering several biomes is determined by host plant, location, and edaphic factors.</title>
        <authorList>
            <person name="Rouws L."/>
            <person name="Barauna A."/>
            <person name="Beukes C."/>
            <person name="De Faria S.M."/>
            <person name="Gross E."/>
            <person name="Dos Reis Junior F.B."/>
            <person name="Simon M."/>
            <person name="Maluk M."/>
            <person name="Odee D.W."/>
            <person name="Kenicer G."/>
            <person name="Young J.P.W."/>
            <person name="Reis V.M."/>
            <person name="Zilli J."/>
            <person name="James E.K."/>
        </authorList>
    </citation>
    <scope>NUCLEOTIDE SEQUENCE [LARGE SCALE GENOMIC DNA]</scope>
    <source>
        <strain evidence="12 13">JPY167</strain>
    </source>
</reference>
<evidence type="ECO:0000256" key="4">
    <source>
        <dbReference type="ARBA" id="ARBA00022692"/>
    </source>
</evidence>
<protein>
    <submittedName>
        <fullName evidence="12">Methyl-accepting chemotaxis protein</fullName>
    </submittedName>
</protein>
<dbReference type="Proteomes" id="UP001489897">
    <property type="component" value="Unassembled WGS sequence"/>
</dbReference>
<dbReference type="SMART" id="SM01049">
    <property type="entry name" value="Cache_2"/>
    <property type="match status" value="1"/>
</dbReference>
<evidence type="ECO:0000259" key="11">
    <source>
        <dbReference type="PROSITE" id="PS50111"/>
    </source>
</evidence>
<evidence type="ECO:0000256" key="7">
    <source>
        <dbReference type="ARBA" id="ARBA00029447"/>
    </source>
</evidence>
<dbReference type="PANTHER" id="PTHR43531:SF14">
    <property type="entry name" value="METHYL-ACCEPTING CHEMOTAXIS PROTEIN I-RELATED"/>
    <property type="match status" value="1"/>
</dbReference>
<dbReference type="Pfam" id="PF00015">
    <property type="entry name" value="MCPsignal"/>
    <property type="match status" value="1"/>
</dbReference>
<comment type="subcellular location">
    <subcellularLocation>
        <location evidence="1">Cell membrane</location>
        <topology evidence="1">Multi-pass membrane protein</topology>
    </subcellularLocation>
</comment>
<dbReference type="EMBL" id="JAYMRV010000004">
    <property type="protein sequence ID" value="MEM5422202.1"/>
    <property type="molecule type" value="Genomic_DNA"/>
</dbReference>
<feature type="domain" description="Methyl-accepting transducer" evidence="11">
    <location>
        <begin position="267"/>
        <end position="496"/>
    </location>
</feature>
<comment type="caution">
    <text evidence="12">The sequence shown here is derived from an EMBL/GenBank/DDBJ whole genome shotgun (WGS) entry which is preliminary data.</text>
</comment>
<comment type="similarity">
    <text evidence="7">Belongs to the methyl-accepting chemotaxis (MCP) protein family.</text>
</comment>
<dbReference type="InterPro" id="IPR004090">
    <property type="entry name" value="Chemotax_Me-accpt_rcpt"/>
</dbReference>
<evidence type="ECO:0000256" key="2">
    <source>
        <dbReference type="ARBA" id="ARBA00022475"/>
    </source>
</evidence>
<proteinExistence type="inferred from homology"/>
<keyword evidence="13" id="KW-1185">Reference proteome</keyword>
<keyword evidence="4 10" id="KW-0812">Transmembrane</keyword>
<dbReference type="Gene3D" id="3.30.450.20">
    <property type="entry name" value="PAS domain"/>
    <property type="match status" value="1"/>
</dbReference>
<evidence type="ECO:0000256" key="3">
    <source>
        <dbReference type="ARBA" id="ARBA00022481"/>
    </source>
</evidence>
<dbReference type="PRINTS" id="PR00260">
    <property type="entry name" value="CHEMTRNSDUCR"/>
</dbReference>
<evidence type="ECO:0000256" key="1">
    <source>
        <dbReference type="ARBA" id="ARBA00004651"/>
    </source>
</evidence>
<accession>A0ABU9RQ50</accession>
<dbReference type="Gene3D" id="1.10.287.950">
    <property type="entry name" value="Methyl-accepting chemotaxis protein"/>
    <property type="match status" value="1"/>
</dbReference>
<sequence length="515" mass="54368">MTLNRKLLSMIAVLWIGLVLIGGFGAWQMRSTMLDDRRDQLKSLVQQADTLVKHYHRLAQQGVLSDSDARKQALAALAGLRYGKDGYFAVIDSHLVIVMNPFLQQMTGKDVSRMMDGAGQPLFPKLVAAGNQPGGGFADYVGRKPDSDLRAVKTNYVVCFLPWDWYIATGMYMDDIDKAFHANLLLWLAVTGLLAGGSTLVMSVVVGSVLRALGGEMEVAVAAAQRMSQGDLVAQVPVRNVVQPSLMLALATMRDGIVETVSRVQAGAENINVGAHEIASGNADLSSRTEKQAAALVETASSMEEITANVKRNAASAGQAAHLASEAADAARRGSKAVEGVVHTMGEITSSSREITNIIGVIDAIAFQTNILALNAAVEAARAGENGRGFAVVAAEVRSLAQRSAAAAHDIKDLIGASTQTVEAGAERVSNAGVTMGDIVRSVTRVHAILDEISHASQEQSAGIEQVNRAIGEMDQVTQQNAALVEEAAAAAHSLRDQAASLREAIARFVLPAQG</sequence>
<feature type="transmembrane region" description="Helical" evidence="10">
    <location>
        <begin position="185"/>
        <end position="210"/>
    </location>
</feature>
<evidence type="ECO:0000256" key="9">
    <source>
        <dbReference type="SAM" id="Coils"/>
    </source>
</evidence>
<evidence type="ECO:0000256" key="8">
    <source>
        <dbReference type="PROSITE-ProRule" id="PRU00284"/>
    </source>
</evidence>
<keyword evidence="6 10" id="KW-0472">Membrane</keyword>
<evidence type="ECO:0000256" key="5">
    <source>
        <dbReference type="ARBA" id="ARBA00022989"/>
    </source>
</evidence>
<keyword evidence="9" id="KW-0175">Coiled coil</keyword>
<keyword evidence="2" id="KW-1003">Cell membrane</keyword>
<dbReference type="SUPFAM" id="SSF58104">
    <property type="entry name" value="Methyl-accepting chemotaxis protein (MCP) signaling domain"/>
    <property type="match status" value="1"/>
</dbReference>
<evidence type="ECO:0000313" key="13">
    <source>
        <dbReference type="Proteomes" id="UP001489897"/>
    </source>
</evidence>
<evidence type="ECO:0000313" key="12">
    <source>
        <dbReference type="EMBL" id="MEM5422202.1"/>
    </source>
</evidence>
<keyword evidence="5 10" id="KW-1133">Transmembrane helix</keyword>
<evidence type="ECO:0000256" key="6">
    <source>
        <dbReference type="ARBA" id="ARBA00023136"/>
    </source>
</evidence>
<evidence type="ECO:0000256" key="10">
    <source>
        <dbReference type="SAM" id="Phobius"/>
    </source>
</evidence>
<dbReference type="Pfam" id="PF17200">
    <property type="entry name" value="sCache_2"/>
    <property type="match status" value="1"/>
</dbReference>
<dbReference type="InterPro" id="IPR051310">
    <property type="entry name" value="MCP_chemotaxis"/>
</dbReference>
<dbReference type="InterPro" id="IPR004089">
    <property type="entry name" value="MCPsignal_dom"/>
</dbReference>
<dbReference type="CDD" id="cd11386">
    <property type="entry name" value="MCP_signal"/>
    <property type="match status" value="1"/>
</dbReference>
<dbReference type="RefSeq" id="WP_342947228.1">
    <property type="nucleotide sequence ID" value="NZ_JAYMRV010000004.1"/>
</dbReference>
<feature type="transmembrane region" description="Helical" evidence="10">
    <location>
        <begin position="86"/>
        <end position="103"/>
    </location>
</feature>
<organism evidence="12 13">
    <name type="scientific">Paraburkholderia ferrariae</name>
    <dbReference type="NCBI Taxonomy" id="386056"/>
    <lineage>
        <taxon>Bacteria</taxon>
        <taxon>Pseudomonadati</taxon>
        <taxon>Pseudomonadota</taxon>
        <taxon>Betaproteobacteria</taxon>
        <taxon>Burkholderiales</taxon>
        <taxon>Burkholderiaceae</taxon>
        <taxon>Paraburkholderia</taxon>
    </lineage>
</organism>
<gene>
    <name evidence="12" type="ORF">VSR73_14165</name>
</gene>
<name>A0ABU9RQ50_9BURK</name>
<keyword evidence="8" id="KW-0807">Transducer</keyword>
<dbReference type="PROSITE" id="PS50111">
    <property type="entry name" value="CHEMOTAXIS_TRANSDUC_2"/>
    <property type="match status" value="1"/>
</dbReference>
<keyword evidence="3" id="KW-0488">Methylation</keyword>